<keyword evidence="2" id="KW-0472">Membrane</keyword>
<keyword evidence="2" id="KW-1133">Transmembrane helix</keyword>
<dbReference type="InterPro" id="IPR029021">
    <property type="entry name" value="Prot-tyrosine_phosphatase-like"/>
</dbReference>
<accession>A0A8B7NUB0</accession>
<feature type="region of interest" description="Disordered" evidence="1">
    <location>
        <begin position="26"/>
        <end position="45"/>
    </location>
</feature>
<keyword evidence="2" id="KW-0812">Transmembrane</keyword>
<dbReference type="PANTHER" id="PTHR19134:SF449">
    <property type="entry name" value="TYROSINE-PROTEIN PHOSPHATASE 1"/>
    <property type="match status" value="1"/>
</dbReference>
<dbReference type="InterPro" id="IPR000242">
    <property type="entry name" value="PTP_cat"/>
</dbReference>
<dbReference type="InterPro" id="IPR050348">
    <property type="entry name" value="Protein-Tyr_Phosphatase"/>
</dbReference>
<feature type="domain" description="Tyrosine-protein phosphatase" evidence="3">
    <location>
        <begin position="277"/>
        <end position="413"/>
    </location>
</feature>
<dbReference type="PANTHER" id="PTHR19134">
    <property type="entry name" value="RECEPTOR-TYPE TYROSINE-PROTEIN PHOSPHATASE"/>
    <property type="match status" value="1"/>
</dbReference>
<gene>
    <name evidence="5" type="primary">LOC108673277</name>
</gene>
<evidence type="ECO:0000313" key="5">
    <source>
        <dbReference type="RefSeq" id="XP_018016566.1"/>
    </source>
</evidence>
<protein>
    <submittedName>
        <fullName evidence="5">Uncharacterized protein LOC108673277</fullName>
    </submittedName>
</protein>
<organism evidence="4 5">
    <name type="scientific">Hyalella azteca</name>
    <name type="common">Amphipod</name>
    <dbReference type="NCBI Taxonomy" id="294128"/>
    <lineage>
        <taxon>Eukaryota</taxon>
        <taxon>Metazoa</taxon>
        <taxon>Ecdysozoa</taxon>
        <taxon>Arthropoda</taxon>
        <taxon>Crustacea</taxon>
        <taxon>Multicrustacea</taxon>
        <taxon>Malacostraca</taxon>
        <taxon>Eumalacostraca</taxon>
        <taxon>Peracarida</taxon>
        <taxon>Amphipoda</taxon>
        <taxon>Senticaudata</taxon>
        <taxon>Talitrida</taxon>
        <taxon>Talitroidea</taxon>
        <taxon>Hyalellidae</taxon>
        <taxon>Hyalella</taxon>
    </lineage>
</organism>
<dbReference type="PROSITE" id="PS50055">
    <property type="entry name" value="TYR_PHOSPHATASE_PTP"/>
    <property type="match status" value="1"/>
</dbReference>
<evidence type="ECO:0000259" key="3">
    <source>
        <dbReference type="PROSITE" id="PS50055"/>
    </source>
</evidence>
<dbReference type="Proteomes" id="UP000694843">
    <property type="component" value="Unplaced"/>
</dbReference>
<feature type="compositionally biased region" description="Polar residues" evidence="1">
    <location>
        <begin position="30"/>
        <end position="45"/>
    </location>
</feature>
<dbReference type="GO" id="GO:0004725">
    <property type="term" value="F:protein tyrosine phosphatase activity"/>
    <property type="evidence" value="ECO:0007669"/>
    <property type="project" value="InterPro"/>
</dbReference>
<feature type="transmembrane region" description="Helical" evidence="2">
    <location>
        <begin position="50"/>
        <end position="73"/>
    </location>
</feature>
<dbReference type="Gene3D" id="3.90.190.10">
    <property type="entry name" value="Protein tyrosine phosphatase superfamily"/>
    <property type="match status" value="1"/>
</dbReference>
<evidence type="ECO:0000256" key="1">
    <source>
        <dbReference type="SAM" id="MobiDB-lite"/>
    </source>
</evidence>
<dbReference type="KEGG" id="hazt:108673277"/>
<reference evidence="5" key="1">
    <citation type="submission" date="2025-08" db="UniProtKB">
        <authorList>
            <consortium name="RefSeq"/>
        </authorList>
    </citation>
    <scope>IDENTIFICATION</scope>
    <source>
        <tissue evidence="5">Whole organism</tissue>
    </source>
</reference>
<dbReference type="GeneID" id="108673277"/>
<sequence length="413" mass="45708">MSSADRLLVDGYNAIEADIFFPRTTDDNFSENSTTDSPATTSFPSSEPNVGLIVGLSVTVACLIACLGLLIHFRSKWLKFCKPCGCSCSCFCSGSRKAETSNQEFVESQVHSSPYPPNSHQPVPTVSATVDHLLDSPVPAPRTNPQITRPKTETNFMFFSSGINSNLSSESHNSNIYKSSPPNSFTNNYKLEPYAPPSTNSGVLLAPPIPPKSINRADRATPFTAGVTISQEIFMSLVTPDSDRDTELHRNEATAPRGLPLPKYPLGSPLTSMNAEILAEFNRLHFKEKPTTVALLPENHFKNRYSDTIPYDENRVIVSTGQYINASHIDHNFIVAQDPIQASGDVDLFWTMIWEKNIHIIVRLSSDDFSLAYMPLDKRWVLENCLQVSPLLGPTDEPQSYTHRVVKLATTRV</sequence>
<dbReference type="SUPFAM" id="SSF52799">
    <property type="entry name" value="(Phosphotyrosine protein) phosphatases II"/>
    <property type="match status" value="1"/>
</dbReference>
<name>A0A8B7NUB0_HYAAZ</name>
<dbReference type="AlphaFoldDB" id="A0A8B7NUB0"/>
<dbReference type="Pfam" id="PF00102">
    <property type="entry name" value="Y_phosphatase"/>
    <property type="match status" value="1"/>
</dbReference>
<dbReference type="OrthoDB" id="5854685at2759"/>
<evidence type="ECO:0000256" key="2">
    <source>
        <dbReference type="SAM" id="Phobius"/>
    </source>
</evidence>
<dbReference type="RefSeq" id="XP_018016566.1">
    <property type="nucleotide sequence ID" value="XM_018161077.1"/>
</dbReference>
<proteinExistence type="predicted"/>
<keyword evidence="4" id="KW-1185">Reference proteome</keyword>
<evidence type="ECO:0000313" key="4">
    <source>
        <dbReference type="Proteomes" id="UP000694843"/>
    </source>
</evidence>